<feature type="region of interest" description="Disordered" evidence="11">
    <location>
        <begin position="348"/>
        <end position="375"/>
    </location>
</feature>
<dbReference type="Pfam" id="PF12932">
    <property type="entry name" value="Sec16"/>
    <property type="match status" value="1"/>
</dbReference>
<feature type="region of interest" description="Disordered" evidence="11">
    <location>
        <begin position="387"/>
        <end position="483"/>
    </location>
</feature>
<dbReference type="GO" id="GO:0005789">
    <property type="term" value="C:endoplasmic reticulum membrane"/>
    <property type="evidence" value="ECO:0007669"/>
    <property type="project" value="UniProtKB-SubCell"/>
</dbReference>
<evidence type="ECO:0000256" key="6">
    <source>
        <dbReference type="ARBA" id="ARBA00022927"/>
    </source>
</evidence>
<evidence type="ECO:0000256" key="11">
    <source>
        <dbReference type="SAM" id="MobiDB-lite"/>
    </source>
</evidence>
<feature type="domain" description="Sec16 central conserved" evidence="13">
    <location>
        <begin position="1011"/>
        <end position="1128"/>
    </location>
</feature>
<dbReference type="GO" id="GO:0015031">
    <property type="term" value="P:protein transport"/>
    <property type="evidence" value="ECO:0007669"/>
    <property type="project" value="UniProtKB-KW"/>
</dbReference>
<dbReference type="Gene3D" id="1.25.40.1030">
    <property type="match status" value="1"/>
</dbReference>
<dbReference type="FunFam" id="1.25.40.1030:FF:000008">
    <property type="entry name" value="Protein transport protein sec16"/>
    <property type="match status" value="1"/>
</dbReference>
<feature type="region of interest" description="Disordered" evidence="11">
    <location>
        <begin position="1844"/>
        <end position="1963"/>
    </location>
</feature>
<evidence type="ECO:0000259" key="12">
    <source>
        <dbReference type="Pfam" id="PF12931"/>
    </source>
</evidence>
<feature type="compositionally biased region" description="Low complexity" evidence="11">
    <location>
        <begin position="400"/>
        <end position="410"/>
    </location>
</feature>
<dbReference type="GO" id="GO:0007030">
    <property type="term" value="P:Golgi organization"/>
    <property type="evidence" value="ECO:0007669"/>
    <property type="project" value="TreeGrafter"/>
</dbReference>
<feature type="compositionally biased region" description="Pro residues" evidence="11">
    <location>
        <begin position="591"/>
        <end position="601"/>
    </location>
</feature>
<dbReference type="InterPro" id="IPR024298">
    <property type="entry name" value="Sec16_Sec23-bd"/>
</dbReference>
<keyword evidence="5 10" id="KW-0931">ER-Golgi transport</keyword>
<organism evidence="14 15">
    <name type="scientific">Drechslerella dactyloides</name>
    <name type="common">Nematode-trapping fungus</name>
    <name type="synonym">Arthrobotrys dactyloides</name>
    <dbReference type="NCBI Taxonomy" id="74499"/>
    <lineage>
        <taxon>Eukaryota</taxon>
        <taxon>Fungi</taxon>
        <taxon>Dikarya</taxon>
        <taxon>Ascomycota</taxon>
        <taxon>Pezizomycotina</taxon>
        <taxon>Orbiliomycetes</taxon>
        <taxon>Orbiliales</taxon>
        <taxon>Orbiliaceae</taxon>
        <taxon>Drechslerella</taxon>
    </lineage>
</organism>
<feature type="compositionally biased region" description="Acidic residues" evidence="11">
    <location>
        <begin position="419"/>
        <end position="429"/>
    </location>
</feature>
<feature type="compositionally biased region" description="Low complexity" evidence="11">
    <location>
        <begin position="1848"/>
        <end position="1857"/>
    </location>
</feature>
<evidence type="ECO:0000313" key="14">
    <source>
        <dbReference type="EMBL" id="KAJ6259706.1"/>
    </source>
</evidence>
<dbReference type="EMBL" id="JAQGDS010000006">
    <property type="protein sequence ID" value="KAJ6259706.1"/>
    <property type="molecule type" value="Genomic_DNA"/>
</dbReference>
<feature type="compositionally biased region" description="Low complexity" evidence="11">
    <location>
        <begin position="766"/>
        <end position="779"/>
    </location>
</feature>
<dbReference type="GO" id="GO:0070973">
    <property type="term" value="P:protein localization to endoplasmic reticulum exit site"/>
    <property type="evidence" value="ECO:0007669"/>
    <property type="project" value="TreeGrafter"/>
</dbReference>
<dbReference type="CDD" id="cd09233">
    <property type="entry name" value="ACE1-Sec16-like"/>
    <property type="match status" value="1"/>
</dbReference>
<keyword evidence="6 10" id="KW-0653">Protein transport</keyword>
<proteinExistence type="inferred from homology"/>
<keyword evidence="4 10" id="KW-0256">Endoplasmic reticulum</keyword>
<feature type="compositionally biased region" description="Low complexity" evidence="11">
    <location>
        <begin position="1562"/>
        <end position="1585"/>
    </location>
</feature>
<evidence type="ECO:0000256" key="1">
    <source>
        <dbReference type="ARBA" id="ARBA00004397"/>
    </source>
</evidence>
<feature type="compositionally biased region" description="Low complexity" evidence="11">
    <location>
        <begin position="901"/>
        <end position="917"/>
    </location>
</feature>
<comment type="similarity">
    <text evidence="2 10">Belongs to the SEC16 family.</text>
</comment>
<dbReference type="GO" id="GO:0006914">
    <property type="term" value="P:autophagy"/>
    <property type="evidence" value="ECO:0007669"/>
    <property type="project" value="UniProtKB-KW"/>
</dbReference>
<feature type="region of interest" description="Disordered" evidence="11">
    <location>
        <begin position="1"/>
        <end position="28"/>
    </location>
</feature>
<feature type="region of interest" description="Disordered" evidence="11">
    <location>
        <begin position="948"/>
        <end position="973"/>
    </location>
</feature>
<evidence type="ECO:0000313" key="15">
    <source>
        <dbReference type="Proteomes" id="UP001221413"/>
    </source>
</evidence>
<dbReference type="Proteomes" id="UP001221413">
    <property type="component" value="Unassembled WGS sequence"/>
</dbReference>
<feature type="compositionally biased region" description="Polar residues" evidence="11">
    <location>
        <begin position="878"/>
        <end position="900"/>
    </location>
</feature>
<evidence type="ECO:0000256" key="2">
    <source>
        <dbReference type="ARBA" id="ARBA00005927"/>
    </source>
</evidence>
<feature type="compositionally biased region" description="Low complexity" evidence="11">
    <location>
        <begin position="950"/>
        <end position="959"/>
    </location>
</feature>
<keyword evidence="15" id="KW-1185">Reference proteome</keyword>
<feature type="compositionally biased region" description="Polar residues" evidence="11">
    <location>
        <begin position="17"/>
        <end position="28"/>
    </location>
</feature>
<feature type="compositionally biased region" description="Basic and acidic residues" evidence="11">
    <location>
        <begin position="1776"/>
        <end position="1794"/>
    </location>
</feature>
<feature type="compositionally biased region" description="Polar residues" evidence="11">
    <location>
        <begin position="696"/>
        <end position="708"/>
    </location>
</feature>
<dbReference type="Pfam" id="PF12931">
    <property type="entry name" value="TPR_Sec16"/>
    <property type="match status" value="1"/>
</dbReference>
<feature type="compositionally biased region" description="Polar residues" evidence="11">
    <location>
        <begin position="214"/>
        <end position="229"/>
    </location>
</feature>
<gene>
    <name evidence="14" type="ORF">Dda_5344</name>
</gene>
<dbReference type="GO" id="GO:0070971">
    <property type="term" value="C:endoplasmic reticulum exit site"/>
    <property type="evidence" value="ECO:0007669"/>
    <property type="project" value="TreeGrafter"/>
</dbReference>
<dbReference type="GO" id="GO:0012507">
    <property type="term" value="C:ER to Golgi transport vesicle membrane"/>
    <property type="evidence" value="ECO:0007669"/>
    <property type="project" value="TreeGrafter"/>
</dbReference>
<feature type="compositionally biased region" description="Polar residues" evidence="11">
    <location>
        <begin position="152"/>
        <end position="167"/>
    </location>
</feature>
<feature type="compositionally biased region" description="Polar residues" evidence="11">
    <location>
        <begin position="1685"/>
        <end position="1694"/>
    </location>
</feature>
<evidence type="ECO:0000256" key="5">
    <source>
        <dbReference type="ARBA" id="ARBA00022892"/>
    </source>
</evidence>
<evidence type="ECO:0000259" key="13">
    <source>
        <dbReference type="Pfam" id="PF12932"/>
    </source>
</evidence>
<feature type="compositionally biased region" description="Gly residues" evidence="11">
    <location>
        <begin position="1750"/>
        <end position="1762"/>
    </location>
</feature>
<feature type="region of interest" description="Disordered" evidence="11">
    <location>
        <begin position="1631"/>
        <end position="1821"/>
    </location>
</feature>
<feature type="compositionally biased region" description="Pro residues" evidence="11">
    <location>
        <begin position="1886"/>
        <end position="1899"/>
    </location>
</feature>
<evidence type="ECO:0000256" key="10">
    <source>
        <dbReference type="RuleBase" id="RU364101"/>
    </source>
</evidence>
<feature type="domain" description="Sec16 Sec23-binding" evidence="12">
    <location>
        <begin position="1174"/>
        <end position="1479"/>
    </location>
</feature>
<comment type="subcellular location">
    <subcellularLocation>
        <location evidence="1">Endoplasmic reticulum membrane</location>
        <topology evidence="1">Peripheral membrane protein</topology>
        <orientation evidence="1">Cytoplasmic side</orientation>
    </subcellularLocation>
</comment>
<feature type="region of interest" description="Disordered" evidence="11">
    <location>
        <begin position="130"/>
        <end position="279"/>
    </location>
</feature>
<feature type="region of interest" description="Disordered" evidence="11">
    <location>
        <begin position="294"/>
        <end position="333"/>
    </location>
</feature>
<evidence type="ECO:0000256" key="4">
    <source>
        <dbReference type="ARBA" id="ARBA00022824"/>
    </source>
</evidence>
<evidence type="ECO:0000256" key="8">
    <source>
        <dbReference type="ARBA" id="ARBA00023136"/>
    </source>
</evidence>
<feature type="compositionally biased region" description="Low complexity" evidence="11">
    <location>
        <begin position="436"/>
        <end position="451"/>
    </location>
</feature>
<feature type="compositionally biased region" description="Basic and acidic residues" evidence="11">
    <location>
        <begin position="359"/>
        <end position="375"/>
    </location>
</feature>
<reference evidence="14" key="1">
    <citation type="submission" date="2023-01" db="EMBL/GenBank/DDBJ databases">
        <title>The chitinases involved in constricting ring structure development in the nematode-trapping fungus Drechslerella dactyloides.</title>
        <authorList>
            <person name="Wang R."/>
            <person name="Zhang L."/>
            <person name="Tang P."/>
            <person name="Li S."/>
            <person name="Liang L."/>
        </authorList>
    </citation>
    <scope>NUCLEOTIDE SEQUENCE</scope>
    <source>
        <strain evidence="14">YMF1.00031</strain>
    </source>
</reference>
<feature type="compositionally biased region" description="Polar residues" evidence="11">
    <location>
        <begin position="664"/>
        <end position="676"/>
    </location>
</feature>
<feature type="region of interest" description="Disordered" evidence="11">
    <location>
        <begin position="1560"/>
        <end position="1608"/>
    </location>
</feature>
<comment type="caution">
    <text evidence="14">The sequence shown here is derived from an EMBL/GenBank/DDBJ whole genome shotgun (WGS) entry which is preliminary data.</text>
</comment>
<keyword evidence="8 10" id="KW-0472">Membrane</keyword>
<feature type="compositionally biased region" description="Low complexity" evidence="11">
    <location>
        <begin position="712"/>
        <end position="732"/>
    </location>
</feature>
<dbReference type="PANTHER" id="PTHR13402:SF6">
    <property type="entry name" value="SECRETORY 16, ISOFORM I"/>
    <property type="match status" value="1"/>
</dbReference>
<accession>A0AAD6NHG0</accession>
<evidence type="ECO:0000256" key="9">
    <source>
        <dbReference type="ARBA" id="ARBA00024687"/>
    </source>
</evidence>
<feature type="compositionally biased region" description="Polar residues" evidence="11">
    <location>
        <begin position="1642"/>
        <end position="1651"/>
    </location>
</feature>
<feature type="compositionally biased region" description="Pro residues" evidence="11">
    <location>
        <begin position="1653"/>
        <end position="1663"/>
    </location>
</feature>
<dbReference type="PANTHER" id="PTHR13402">
    <property type="entry name" value="RGPR-RELATED"/>
    <property type="match status" value="1"/>
</dbReference>
<evidence type="ECO:0000256" key="3">
    <source>
        <dbReference type="ARBA" id="ARBA00022448"/>
    </source>
</evidence>
<dbReference type="InterPro" id="IPR024340">
    <property type="entry name" value="Sec16_CCD"/>
</dbReference>
<sequence length="1963" mass="206094">MDAPDGADSAGKLAANSHATTFDPSTTDDNSFFDHLGIPRANDPSIVTPAILPHPPSTDVAPEPTNTTPTVINHQSEELPAAVMSRLDSDDLITTCHIEDITVGCLKCQAKSAERLAAGEQVTWETIHQTHIHRDEEDEDGSDGGLEIPVRRSSQAGITPPHETTSVEPPADVPDTKDPFHGVNSGEDPFEQLKHDSIPHTSSFPAVPDPQAVDAQTSENPFGNDSAANDSFFGNVDREEKPVEPSDANFFGDEGTSGDDFFSRVDASGNNVPTFERSATEDAVMGGNVVLEGEDNRFGEGMPLFSDQEAPATEDDFFSRSRTPIDPISDEDDAAFFDNPAALKRKSTALAAGIPEATEPPKVEQEVVEDKPKEDKALKWAALFDDDDNFLDDEEEEEGVASQEAAAVGQKPAQPAWFDDSEDFLLEDDESKKSSPTEQSVPSSVQPPASSRYTPASQPQQPQQHPQPYTPGLPTIPTAPAVGFVPAASPYAATFQQQPRVADAPKAQSFVDKTTGYHSPYDLPDDIVKPIRKKPAPVQQPPPYGTGHYVGQHGAVNTPPSAHFGHSTAPGGLASPADVTRGRPGYTGQPALPPAPPPGPPSRSGTSPAPGALPPKPLRSQSSGFFEELPMTLPKRPPSGASGRYTPSGRASSLGPQGLPPTSAPISMNRTPSMTGPPSRPTSVEPGFVSPPVGSLGTSHPYGTSPGNPSLARTASPYAPAPAASATSNYAPKPSPTASLYASPPRNVRGVSPYAQRPMPPTIQPRSSSMSSESRYAASGHDAAGLGISGGSHEGMANGHAQTARPPSRDRPGTMESMKAHALGGVAEEDEEGGAPAPSAFDKALPPPPVAAANRYNPANRQTPPPPGSTAPNPALSHLSSPPTRSQSPGKYAPSNYQNHTATSSLSSTLLSPTEATGAGFAPPKRSATQSPGFAAFRSANVHGIQRPNSAAASHVASSNMGHSPVDTRRPSYPIQTAYPSAAPPVLQNFMAPPPGSLAASDPLERWKGSPLFCWGFGGDVVTMFPVHTNRWNAETGQQVIKTSLGEVKNRPAKELLKDDDFFDDLAKFPGPVFGGKAGGKGRKKDVSAWMEGKILKLEGEYTRHRDPRSMEKVILWKLVKLCMENDGVLAGKPEIDAAVRQIISPESDTLELPRRQNALQQSTVFDRNALETIRTHLMKGDREAAVWFAIENRQWAHAILISSTTSPELYKRTVQEFVKQEVKNEETTGMEAMAVLYEVFAGNWEESVDDLVPASTRMGMTMMSTTGGHSSGNALEGLEKWRETLGLMLSNRSSGDVQAIARLGSLLESYNRIEAAHICYLFAMPAAIFSGAEETSKTIFALLGANHVNNPFNYGRDLDAVILSEIYEFALSLLPGAPTLTNFPHLLPFKLHHAHILAQYGFKADAQKYADAITASFKLTSRPQPYLHPLLLSSIDELTKRLSQAPRDSSSSSWMSKPTLDTISGSLLNTFNRFVTGESEEPANGAPVGDGINGGIIGGAGINGGDAPGGGSGPYAGFSVGGGAPPGLSREQSGVDLYGSGAMGMGGYAPYTPVHHPPGMGSSPAGARSASSAASSRYAPKSAATPTVTGPYAPQPTGQPKATETAAAPGYASGGGYGGYEPTPAYPGYGGYEAEKPADSTAANGNTGYQPSPVPSSAPMSPPSMESSYATFSPPMANTALGGENSTVASTTMGGYEPPSGAGGYGGYEPPTTEFQPYVPSPNNSGDEGESKKKAKPKKKGIMDDDDGYVGGGRGGSGGGDDAAKKKKKEEEEEENRKMVEAIAKKEAEEAEKKKKAAKSGGWFGGWFGGKKDPNGPVIHTAKLGEESSFYYDPDLKKWVNKKAGATGDSTGSTPSGTPPPPKRLGSPAQINGPPSGPPSAAGTPHPPAPPTSAPPTSNPSSGLMPPPPSIGGSREPSPNRPPTRPSTTGKVDEMEELLGGTGSVRKTGAKAKGRKRYVEVL</sequence>
<dbReference type="GO" id="GO:0016192">
    <property type="term" value="P:vesicle-mediated transport"/>
    <property type="evidence" value="ECO:0007669"/>
    <property type="project" value="UniProtKB-KW"/>
</dbReference>
<feature type="compositionally biased region" description="Low complexity" evidence="11">
    <location>
        <begin position="458"/>
        <end position="467"/>
    </location>
</feature>
<evidence type="ECO:0000256" key="7">
    <source>
        <dbReference type="ARBA" id="ARBA00023006"/>
    </source>
</evidence>
<keyword evidence="7 10" id="KW-0072">Autophagy</keyword>
<keyword evidence="3 10" id="KW-0813">Transport</keyword>
<protein>
    <recommendedName>
        <fullName evidence="10">Protein transport protein sec16</fullName>
    </recommendedName>
</protein>
<name>A0AAD6NHG0_DREDA</name>
<comment type="function">
    <text evidence="9 10">Involved in the initiation of assembly of the COPII coat required for the formation of transport vesicles from the endoplasmic reticulum (ER) and the selection of cargo molecules. Also involved in autophagy.</text>
</comment>
<feature type="compositionally biased region" description="Acidic residues" evidence="11">
    <location>
        <begin position="387"/>
        <end position="399"/>
    </location>
</feature>
<feature type="region of interest" description="Disordered" evidence="11">
    <location>
        <begin position="496"/>
        <end position="931"/>
    </location>
</feature>